<dbReference type="PANTHER" id="PTHR43673:SF10">
    <property type="entry name" value="NADH DEHYDROGENASE_NAD(P)H NITROREDUCTASE XCC3605-RELATED"/>
    <property type="match status" value="1"/>
</dbReference>
<gene>
    <name evidence="4" type="ORF">AMJ39_06015</name>
</gene>
<keyword evidence="2" id="KW-0560">Oxidoreductase</keyword>
<evidence type="ECO:0000313" key="5">
    <source>
        <dbReference type="Proteomes" id="UP000052008"/>
    </source>
</evidence>
<dbReference type="Proteomes" id="UP000052008">
    <property type="component" value="Unassembled WGS sequence"/>
</dbReference>
<dbReference type="PANTHER" id="PTHR43673">
    <property type="entry name" value="NAD(P)H NITROREDUCTASE YDGI-RELATED"/>
    <property type="match status" value="1"/>
</dbReference>
<dbReference type="GO" id="GO:0016491">
    <property type="term" value="F:oxidoreductase activity"/>
    <property type="evidence" value="ECO:0007669"/>
    <property type="project" value="UniProtKB-KW"/>
</dbReference>
<accession>A0A0S7WSR1</accession>
<dbReference type="SUPFAM" id="SSF55469">
    <property type="entry name" value="FMN-dependent nitroreductase-like"/>
    <property type="match status" value="1"/>
</dbReference>
<proteinExistence type="inferred from homology"/>
<evidence type="ECO:0000313" key="4">
    <source>
        <dbReference type="EMBL" id="KPJ53075.1"/>
    </source>
</evidence>
<comment type="similarity">
    <text evidence="1">Belongs to the nitroreductase family.</text>
</comment>
<dbReference type="CDD" id="cd02138">
    <property type="entry name" value="TdsD-like"/>
    <property type="match status" value="1"/>
</dbReference>
<reference evidence="4 5" key="1">
    <citation type="journal article" date="2015" name="Microbiome">
        <title>Genomic resolution of linkages in carbon, nitrogen, and sulfur cycling among widespread estuary sediment bacteria.</title>
        <authorList>
            <person name="Baker B.J."/>
            <person name="Lazar C.S."/>
            <person name="Teske A.P."/>
            <person name="Dick G.J."/>
        </authorList>
    </citation>
    <scope>NUCLEOTIDE SEQUENCE [LARGE SCALE GENOMIC DNA]</scope>
    <source>
        <strain evidence="4">DG_24</strain>
    </source>
</reference>
<dbReference type="AlphaFoldDB" id="A0A0S7WSR1"/>
<comment type="caution">
    <text evidence="4">The sequence shown here is derived from an EMBL/GenBank/DDBJ whole genome shotgun (WGS) entry which is preliminary data.</text>
</comment>
<feature type="domain" description="Nitroreductase" evidence="3">
    <location>
        <begin position="7"/>
        <end position="148"/>
    </location>
</feature>
<dbReference type="STRING" id="1703770.AMJ39_06015"/>
<dbReference type="InterPro" id="IPR029479">
    <property type="entry name" value="Nitroreductase"/>
</dbReference>
<dbReference type="Pfam" id="PF00881">
    <property type="entry name" value="Nitroreductase"/>
    <property type="match status" value="1"/>
</dbReference>
<evidence type="ECO:0000256" key="2">
    <source>
        <dbReference type="ARBA" id="ARBA00023002"/>
    </source>
</evidence>
<evidence type="ECO:0000256" key="1">
    <source>
        <dbReference type="ARBA" id="ARBA00007118"/>
    </source>
</evidence>
<organism evidence="4 5">
    <name type="scientific">candidate division TA06 bacterium DG_24</name>
    <dbReference type="NCBI Taxonomy" id="1703770"/>
    <lineage>
        <taxon>Bacteria</taxon>
        <taxon>Bacteria division TA06</taxon>
    </lineage>
</organism>
<dbReference type="EMBL" id="LIZS01000031">
    <property type="protein sequence ID" value="KPJ53075.1"/>
    <property type="molecule type" value="Genomic_DNA"/>
</dbReference>
<evidence type="ECO:0000259" key="3">
    <source>
        <dbReference type="Pfam" id="PF00881"/>
    </source>
</evidence>
<name>A0A0S7WSR1_UNCT6</name>
<dbReference type="InterPro" id="IPR000415">
    <property type="entry name" value="Nitroreductase-like"/>
</dbReference>
<sequence length="186" mass="21541">MDVQQAIRERRAYRSLEYVEIDEERVRDLAANAQLAPSCFNNQPWRFVFAYEEAVLRQLRTALSKGNEWAYQASLIIAVHTRRDLDCDLKGRVYYLFDTGMATAFIILRATELGLVAHPIAGFDEAKAKEILGIPEEMRLITLVIVGKHAEEISPVLSDKQIEWEKNRPERMPIEQFAHMNRHREA</sequence>
<protein>
    <submittedName>
        <fullName evidence="4">Nitroreductase</fullName>
    </submittedName>
</protein>
<dbReference type="Gene3D" id="3.40.109.10">
    <property type="entry name" value="NADH Oxidase"/>
    <property type="match status" value="1"/>
</dbReference>